<keyword evidence="1" id="KW-0624">Polysaccharide degradation</keyword>
<protein>
    <submittedName>
        <fullName evidence="1">Endo-1,4-beta-xylanase/feruloyl esterase</fullName>
    </submittedName>
</protein>
<dbReference type="STRING" id="1855912.LuPra_03579"/>
<dbReference type="InterPro" id="IPR029058">
    <property type="entry name" value="AB_hydrolase_fold"/>
</dbReference>
<keyword evidence="1" id="KW-0858">Xylan degradation</keyword>
<dbReference type="PANTHER" id="PTHR48098">
    <property type="entry name" value="ENTEROCHELIN ESTERASE-RELATED"/>
    <property type="match status" value="1"/>
</dbReference>
<dbReference type="AlphaFoldDB" id="A0A143PRB9"/>
<dbReference type="GO" id="GO:0016798">
    <property type="term" value="F:hydrolase activity, acting on glycosyl bonds"/>
    <property type="evidence" value="ECO:0007669"/>
    <property type="project" value="UniProtKB-KW"/>
</dbReference>
<dbReference type="OrthoDB" id="9794761at2"/>
<proteinExistence type="predicted"/>
<reference evidence="2" key="2">
    <citation type="submission" date="2016-04" db="EMBL/GenBank/DDBJ databases">
        <title>First Complete Genome Sequence of a Subdivision 6 Acidobacterium.</title>
        <authorList>
            <person name="Huang S."/>
            <person name="Vieira S."/>
            <person name="Bunk B."/>
            <person name="Riedel T."/>
            <person name="Sproeer C."/>
            <person name="Overmann J."/>
        </authorList>
    </citation>
    <scope>NUCLEOTIDE SEQUENCE [LARGE SCALE GENOMIC DNA]</scope>
    <source>
        <strain evidence="2">DSM 100886 HEG_-6_39</strain>
    </source>
</reference>
<dbReference type="Proteomes" id="UP000076079">
    <property type="component" value="Chromosome"/>
</dbReference>
<keyword evidence="1" id="KW-0326">Glycosidase</keyword>
<organism evidence="1 2">
    <name type="scientific">Luteitalea pratensis</name>
    <dbReference type="NCBI Taxonomy" id="1855912"/>
    <lineage>
        <taxon>Bacteria</taxon>
        <taxon>Pseudomonadati</taxon>
        <taxon>Acidobacteriota</taxon>
        <taxon>Vicinamibacteria</taxon>
        <taxon>Vicinamibacterales</taxon>
        <taxon>Vicinamibacteraceae</taxon>
        <taxon>Luteitalea</taxon>
    </lineage>
</organism>
<dbReference type="GO" id="GO:0045493">
    <property type="term" value="P:xylan catabolic process"/>
    <property type="evidence" value="ECO:0007669"/>
    <property type="project" value="UniProtKB-KW"/>
</dbReference>
<dbReference type="RefSeq" id="WP_157899345.1">
    <property type="nucleotide sequence ID" value="NZ_CP015136.1"/>
</dbReference>
<keyword evidence="1" id="KW-0378">Hydrolase</keyword>
<dbReference type="PANTHER" id="PTHR48098:SF6">
    <property type="entry name" value="FERRI-BACILLIBACTIN ESTERASE BESA"/>
    <property type="match status" value="1"/>
</dbReference>
<reference evidence="1 2" key="1">
    <citation type="journal article" date="2016" name="Genome Announc.">
        <title>First Complete Genome Sequence of a Subdivision 6 Acidobacterium Strain.</title>
        <authorList>
            <person name="Huang S."/>
            <person name="Vieira S."/>
            <person name="Bunk B."/>
            <person name="Riedel T."/>
            <person name="Sproer C."/>
            <person name="Overmann J."/>
        </authorList>
    </citation>
    <scope>NUCLEOTIDE SEQUENCE [LARGE SCALE GENOMIC DNA]</scope>
    <source>
        <strain evidence="2">DSM 100886 HEG_-6_39</strain>
    </source>
</reference>
<dbReference type="Gene3D" id="3.40.50.1820">
    <property type="entry name" value="alpha/beta hydrolase"/>
    <property type="match status" value="1"/>
</dbReference>
<dbReference type="EMBL" id="CP015136">
    <property type="protein sequence ID" value="AMY10349.1"/>
    <property type="molecule type" value="Genomic_DNA"/>
</dbReference>
<evidence type="ECO:0000313" key="1">
    <source>
        <dbReference type="EMBL" id="AMY10349.1"/>
    </source>
</evidence>
<dbReference type="KEGG" id="abac:LuPra_03579"/>
<evidence type="ECO:0000313" key="2">
    <source>
        <dbReference type="Proteomes" id="UP000076079"/>
    </source>
</evidence>
<dbReference type="InterPro" id="IPR000801">
    <property type="entry name" value="Esterase-like"/>
</dbReference>
<dbReference type="SUPFAM" id="SSF53474">
    <property type="entry name" value="alpha/beta-Hydrolases"/>
    <property type="match status" value="1"/>
</dbReference>
<keyword evidence="1" id="KW-0119">Carbohydrate metabolism</keyword>
<accession>A0A143PRB9</accession>
<dbReference type="PATRIC" id="fig|1813736.3.peg.3787"/>
<sequence length="273" mass="30181">MSPGPSQCVQAPRDGRSLTGDIRLLEAFQSDALGNSRDVLVYLPPGYEDDRHRRFPVLYLHDGQNVFDTSTSFAGTEWGVDETAERLVQEGRVAPLIIVAINHAGSQRADEFAPTRDTHRDAGGQANAYTRFVVEELKPYVDCTFRTHPAAAQTALGGSSLGGLVTLHIGLEHPDVFGVLAVLSPSLWWDRRALLTRVEALPGRLPWRIWLDVGTAEGRDTLRNTRALKGILQAKGWQRGSDLHYLEAPEAPHAESAWAERVAPMLEFLFPVR</sequence>
<dbReference type="InterPro" id="IPR050583">
    <property type="entry name" value="Mycobacterial_A85_antigen"/>
</dbReference>
<gene>
    <name evidence="1" type="ORF">LuPra_03579</name>
</gene>
<keyword evidence="2" id="KW-1185">Reference proteome</keyword>
<dbReference type="Pfam" id="PF00756">
    <property type="entry name" value="Esterase"/>
    <property type="match status" value="1"/>
</dbReference>
<name>A0A143PRB9_LUTPR</name>